<dbReference type="InterPro" id="IPR002934">
    <property type="entry name" value="Polymerase_NTP_transf_dom"/>
</dbReference>
<organism evidence="2 3">
    <name type="scientific">Ktedonospora formicarum</name>
    <dbReference type="NCBI Taxonomy" id="2778364"/>
    <lineage>
        <taxon>Bacteria</taxon>
        <taxon>Bacillati</taxon>
        <taxon>Chloroflexota</taxon>
        <taxon>Ktedonobacteria</taxon>
        <taxon>Ktedonobacterales</taxon>
        <taxon>Ktedonobacteraceae</taxon>
        <taxon>Ktedonospora</taxon>
    </lineage>
</organism>
<dbReference type="Proteomes" id="UP000612362">
    <property type="component" value="Unassembled WGS sequence"/>
</dbReference>
<evidence type="ECO:0000313" key="3">
    <source>
        <dbReference type="Proteomes" id="UP000612362"/>
    </source>
</evidence>
<dbReference type="GO" id="GO:0016779">
    <property type="term" value="F:nucleotidyltransferase activity"/>
    <property type="evidence" value="ECO:0007669"/>
    <property type="project" value="InterPro"/>
</dbReference>
<proteinExistence type="predicted"/>
<dbReference type="CDD" id="cd05403">
    <property type="entry name" value="NT_KNTase_like"/>
    <property type="match status" value="1"/>
</dbReference>
<dbReference type="AlphaFoldDB" id="A0A8J3MW48"/>
<accession>A0A8J3MW48</accession>
<feature type="domain" description="Polymerase nucleotidyl transferase" evidence="1">
    <location>
        <begin position="22"/>
        <end position="61"/>
    </location>
</feature>
<evidence type="ECO:0000313" key="2">
    <source>
        <dbReference type="EMBL" id="GHO48581.1"/>
    </source>
</evidence>
<dbReference type="EMBL" id="BNJF01000004">
    <property type="protein sequence ID" value="GHO48581.1"/>
    <property type="molecule type" value="Genomic_DNA"/>
</dbReference>
<gene>
    <name evidence="2" type="ORF">KSX_67440</name>
</gene>
<dbReference type="Pfam" id="PF01909">
    <property type="entry name" value="NTP_transf_2"/>
    <property type="match status" value="1"/>
</dbReference>
<sequence>MTHQSVSYNYLSEDFLTRLVAELDKETVRAIILRGSYVRGDAFPPYSDVDLTIITQDTVKVLPPKYYIWREGYAVSISTWSIASYRERIQRPEEAIFAVPGIQEARILLEKDDAFREFQRDVQQFRWEPLQAAANEYAGQVMMEQTEIVLKSLKALHMQDALLLADVLTLDLLPAVTEAFVVQRGLLIKSGNTYFHQAQEAAGQHSTWTHYHQIALGIHSDVAPSLVQRSIASLHLFQETAHLLFPFFQREHREAIEPLIEKIGHYLASKEIG</sequence>
<comment type="caution">
    <text evidence="2">The sequence shown here is derived from an EMBL/GenBank/DDBJ whole genome shotgun (WGS) entry which is preliminary data.</text>
</comment>
<dbReference type="Gene3D" id="3.30.460.10">
    <property type="entry name" value="Beta Polymerase, domain 2"/>
    <property type="match status" value="1"/>
</dbReference>
<keyword evidence="3" id="KW-1185">Reference proteome</keyword>
<name>A0A8J3MW48_9CHLR</name>
<dbReference type="SUPFAM" id="SSF81301">
    <property type="entry name" value="Nucleotidyltransferase"/>
    <property type="match status" value="1"/>
</dbReference>
<dbReference type="RefSeq" id="WP_220197778.1">
    <property type="nucleotide sequence ID" value="NZ_BNJF01000004.1"/>
</dbReference>
<reference evidence="2" key="1">
    <citation type="submission" date="2020-10" db="EMBL/GenBank/DDBJ databases">
        <title>Taxonomic study of unclassified bacteria belonging to the class Ktedonobacteria.</title>
        <authorList>
            <person name="Yabe S."/>
            <person name="Wang C.M."/>
            <person name="Zheng Y."/>
            <person name="Sakai Y."/>
            <person name="Cavaletti L."/>
            <person name="Monciardini P."/>
            <person name="Donadio S."/>
        </authorList>
    </citation>
    <scope>NUCLEOTIDE SEQUENCE</scope>
    <source>
        <strain evidence="2">SOSP1-1</strain>
    </source>
</reference>
<dbReference type="InterPro" id="IPR043519">
    <property type="entry name" value="NT_sf"/>
</dbReference>
<evidence type="ECO:0000259" key="1">
    <source>
        <dbReference type="Pfam" id="PF01909"/>
    </source>
</evidence>
<protein>
    <recommendedName>
        <fullName evidence="1">Polymerase nucleotidyl transferase domain-containing protein</fullName>
    </recommendedName>
</protein>